<evidence type="ECO:0000256" key="1">
    <source>
        <dbReference type="SAM" id="Phobius"/>
    </source>
</evidence>
<reference evidence="2 3" key="1">
    <citation type="submission" date="2020-08" db="EMBL/GenBank/DDBJ databases">
        <title>Description of Xenorhabdus lircayensis sp. nov., the symbiotic bacterium associated with the entomopathogenic nematode Steirnernema unicornum.</title>
        <authorList>
            <person name="Castaneda-Alvarez C."/>
            <person name="Prodan S."/>
            <person name="Zamorano A."/>
            <person name="San-Blas E."/>
            <person name="Aballay E."/>
        </authorList>
    </citation>
    <scope>NUCLEOTIDE SEQUENCE [LARGE SCALE GENOMIC DNA]</scope>
    <source>
        <strain evidence="2 3">VLS</strain>
    </source>
</reference>
<keyword evidence="1" id="KW-1133">Transmembrane helix</keyword>
<organism evidence="2 3">
    <name type="scientific">Xenorhabdus lircayensis</name>
    <dbReference type="NCBI Taxonomy" id="2763499"/>
    <lineage>
        <taxon>Bacteria</taxon>
        <taxon>Pseudomonadati</taxon>
        <taxon>Pseudomonadota</taxon>
        <taxon>Gammaproteobacteria</taxon>
        <taxon>Enterobacterales</taxon>
        <taxon>Morganellaceae</taxon>
        <taxon>Xenorhabdus</taxon>
    </lineage>
</organism>
<gene>
    <name evidence="2" type="ORF">H8A87_16180</name>
</gene>
<evidence type="ECO:0000313" key="2">
    <source>
        <dbReference type="EMBL" id="MBI6550195.1"/>
    </source>
</evidence>
<feature type="transmembrane region" description="Helical" evidence="1">
    <location>
        <begin position="80"/>
        <end position="97"/>
    </location>
</feature>
<dbReference type="RefSeq" id="WP_198690965.1">
    <property type="nucleotide sequence ID" value="NZ_CAWPUD010000057.1"/>
</dbReference>
<sequence length="122" mass="14046">MQSHIKEKDFSRKTMIDAFVSHSRNGHLDDAILARKQKNKIVWQMQSLMAFSRLLHNVIPLLVLSVVMFCHYLEWLNLQVSQLAALVIISTVLLVCYSASKFYFDKYIVANAGLMSILLLIF</sequence>
<keyword evidence="3" id="KW-1185">Reference proteome</keyword>
<evidence type="ECO:0000313" key="3">
    <source>
        <dbReference type="Proteomes" id="UP000696184"/>
    </source>
</evidence>
<accession>A0ABS0U8J1</accession>
<dbReference type="Proteomes" id="UP000696184">
    <property type="component" value="Unassembled WGS sequence"/>
</dbReference>
<protein>
    <submittedName>
        <fullName evidence="2">Uncharacterized protein</fullName>
    </submittedName>
</protein>
<keyword evidence="1" id="KW-0472">Membrane</keyword>
<dbReference type="EMBL" id="JACOII010000057">
    <property type="protein sequence ID" value="MBI6550195.1"/>
    <property type="molecule type" value="Genomic_DNA"/>
</dbReference>
<proteinExistence type="predicted"/>
<feature type="transmembrane region" description="Helical" evidence="1">
    <location>
        <begin position="54"/>
        <end position="74"/>
    </location>
</feature>
<keyword evidence="1" id="KW-0812">Transmembrane</keyword>
<comment type="caution">
    <text evidence="2">The sequence shown here is derived from an EMBL/GenBank/DDBJ whole genome shotgun (WGS) entry which is preliminary data.</text>
</comment>
<name>A0ABS0U8J1_9GAMM</name>